<dbReference type="InterPro" id="IPR001223">
    <property type="entry name" value="Glyco_hydro18_cat"/>
</dbReference>
<keyword evidence="11" id="KW-1185">Reference proteome</keyword>
<evidence type="ECO:0000256" key="5">
    <source>
        <dbReference type="ARBA" id="ARBA00023295"/>
    </source>
</evidence>
<feature type="non-terminal residue" evidence="10">
    <location>
        <position position="1"/>
    </location>
</feature>
<evidence type="ECO:0000256" key="6">
    <source>
        <dbReference type="ARBA" id="ARBA00023326"/>
    </source>
</evidence>
<evidence type="ECO:0000256" key="4">
    <source>
        <dbReference type="ARBA" id="ARBA00023277"/>
    </source>
</evidence>
<dbReference type="RefSeq" id="XP_007766366.1">
    <property type="nucleotide sequence ID" value="XM_007768176.1"/>
</dbReference>
<dbReference type="OMA" id="IDYANDA"/>
<dbReference type="GO" id="GO:0000272">
    <property type="term" value="P:polysaccharide catabolic process"/>
    <property type="evidence" value="ECO:0007669"/>
    <property type="project" value="UniProtKB-KW"/>
</dbReference>
<evidence type="ECO:0000256" key="2">
    <source>
        <dbReference type="ARBA" id="ARBA00022801"/>
    </source>
</evidence>
<dbReference type="PANTHER" id="PTHR11177:SF392">
    <property type="entry name" value="HAP41P"/>
    <property type="match status" value="1"/>
</dbReference>
<sequence>YAGWHAKEGFPLDKVSWEKYNTLIYSFAYVRDNTKRASYHAINGSDASLLPEFVKKAHRHGVQAHLGVGGWTGSRWFSSSTASASNRTKFIDTLTRFARKHHLDGINFDWEAPNDPGIGCNTHSPNDTSNFLAYLQELRADPVGSGLTLTAAVGVNPFPDASGNSSTNVSAFADVFDYVAVMNYGVWGPWSASVGPNVPLNDTCMDDQEGSAVSAVAVWMEAGMPAHKIVLGVAAYGHSYSVNHTSVFGSRKNLSLVPYPAFNASNPPAGDKWDDPGSVDECGIYEDPSGDWDFWGLIDGGFLDKQGKPLDGIYYRYDECTHTPYVYNATSEIMVSYDNVESFKMKGEFIKNNRLRGFAMWEAGGDYSDILLDAIRLTS</sequence>
<dbReference type="Gene3D" id="3.20.20.80">
    <property type="entry name" value="Glycosidases"/>
    <property type="match status" value="1"/>
</dbReference>
<dbReference type="SUPFAM" id="SSF54556">
    <property type="entry name" value="Chitinase insertion domain"/>
    <property type="match status" value="1"/>
</dbReference>
<protein>
    <submittedName>
        <fullName evidence="10">Glycoside hydrolase family 18 protein</fullName>
    </submittedName>
</protein>
<evidence type="ECO:0000256" key="3">
    <source>
        <dbReference type="ARBA" id="ARBA00023024"/>
    </source>
</evidence>
<dbReference type="Pfam" id="PF00704">
    <property type="entry name" value="Glyco_hydro_18"/>
    <property type="match status" value="1"/>
</dbReference>
<dbReference type="InterPro" id="IPR050314">
    <property type="entry name" value="Glycosyl_Hydrlase_18"/>
</dbReference>
<feature type="domain" description="GH18" evidence="9">
    <location>
        <begin position="1"/>
        <end position="379"/>
    </location>
</feature>
<evidence type="ECO:0000259" key="9">
    <source>
        <dbReference type="PROSITE" id="PS51910"/>
    </source>
</evidence>
<dbReference type="InterPro" id="IPR001579">
    <property type="entry name" value="Glyco_hydro_18_chit_AS"/>
</dbReference>
<accession>A0A5M3MY24</accession>
<reference evidence="11" key="1">
    <citation type="journal article" date="2012" name="Science">
        <title>The Paleozoic origin of enzymatic lignin decomposition reconstructed from 31 fungal genomes.</title>
        <authorList>
            <person name="Floudas D."/>
            <person name="Binder M."/>
            <person name="Riley R."/>
            <person name="Barry K."/>
            <person name="Blanchette R.A."/>
            <person name="Henrissat B."/>
            <person name="Martinez A.T."/>
            <person name="Otillar R."/>
            <person name="Spatafora J.W."/>
            <person name="Yadav J.S."/>
            <person name="Aerts A."/>
            <person name="Benoit I."/>
            <person name="Boyd A."/>
            <person name="Carlson A."/>
            <person name="Copeland A."/>
            <person name="Coutinho P.M."/>
            <person name="de Vries R.P."/>
            <person name="Ferreira P."/>
            <person name="Findley K."/>
            <person name="Foster B."/>
            <person name="Gaskell J."/>
            <person name="Glotzer D."/>
            <person name="Gorecki P."/>
            <person name="Heitman J."/>
            <person name="Hesse C."/>
            <person name="Hori C."/>
            <person name="Igarashi K."/>
            <person name="Jurgens J.A."/>
            <person name="Kallen N."/>
            <person name="Kersten P."/>
            <person name="Kohler A."/>
            <person name="Kuees U."/>
            <person name="Kumar T.K.A."/>
            <person name="Kuo A."/>
            <person name="LaButti K."/>
            <person name="Larrondo L.F."/>
            <person name="Lindquist E."/>
            <person name="Ling A."/>
            <person name="Lombard V."/>
            <person name="Lucas S."/>
            <person name="Lundell T."/>
            <person name="Martin R."/>
            <person name="McLaughlin D.J."/>
            <person name="Morgenstern I."/>
            <person name="Morin E."/>
            <person name="Murat C."/>
            <person name="Nagy L.G."/>
            <person name="Nolan M."/>
            <person name="Ohm R.A."/>
            <person name="Patyshakuliyeva A."/>
            <person name="Rokas A."/>
            <person name="Ruiz-Duenas F.J."/>
            <person name="Sabat G."/>
            <person name="Salamov A."/>
            <person name="Samejima M."/>
            <person name="Schmutz J."/>
            <person name="Slot J.C."/>
            <person name="St John F."/>
            <person name="Stenlid J."/>
            <person name="Sun H."/>
            <person name="Sun S."/>
            <person name="Syed K."/>
            <person name="Tsang A."/>
            <person name="Wiebenga A."/>
            <person name="Young D."/>
            <person name="Pisabarro A."/>
            <person name="Eastwood D.C."/>
            <person name="Martin F."/>
            <person name="Cullen D."/>
            <person name="Grigoriev I.V."/>
            <person name="Hibbett D.S."/>
        </authorList>
    </citation>
    <scope>NUCLEOTIDE SEQUENCE [LARGE SCALE GENOMIC DNA]</scope>
    <source>
        <strain evidence="11">RWD-64-598 SS2</strain>
    </source>
</reference>
<dbReference type="AlphaFoldDB" id="A0A5M3MY24"/>
<dbReference type="InterPro" id="IPR017853">
    <property type="entry name" value="GH"/>
</dbReference>
<keyword evidence="3" id="KW-0146">Chitin degradation</keyword>
<keyword evidence="6" id="KW-0624">Polysaccharide degradation</keyword>
<dbReference type="OrthoDB" id="73875at2759"/>
<dbReference type="GO" id="GO:0008061">
    <property type="term" value="F:chitin binding"/>
    <property type="evidence" value="ECO:0007669"/>
    <property type="project" value="InterPro"/>
</dbReference>
<gene>
    <name evidence="10" type="ORF">CONPUDRAFT_52820</name>
</gene>
<evidence type="ECO:0000256" key="8">
    <source>
        <dbReference type="RuleBase" id="RU004453"/>
    </source>
</evidence>
<dbReference type="Gene3D" id="3.10.50.10">
    <property type="match status" value="1"/>
</dbReference>
<dbReference type="PANTHER" id="PTHR11177">
    <property type="entry name" value="CHITINASE"/>
    <property type="match status" value="1"/>
</dbReference>
<dbReference type="InterPro" id="IPR011583">
    <property type="entry name" value="Chitinase_II/V-like_cat"/>
</dbReference>
<dbReference type="GO" id="GO:0008843">
    <property type="term" value="F:endochitinase activity"/>
    <property type="evidence" value="ECO:0007669"/>
    <property type="project" value="UniProtKB-EC"/>
</dbReference>
<name>A0A5M3MY24_CONPW</name>
<keyword evidence="5 7" id="KW-0326">Glycosidase</keyword>
<evidence type="ECO:0000313" key="10">
    <source>
        <dbReference type="EMBL" id="EIW83531.1"/>
    </source>
</evidence>
<dbReference type="GO" id="GO:0005576">
    <property type="term" value="C:extracellular region"/>
    <property type="evidence" value="ECO:0007669"/>
    <property type="project" value="TreeGrafter"/>
</dbReference>
<comment type="caution">
    <text evidence="10">The sequence shown here is derived from an EMBL/GenBank/DDBJ whole genome shotgun (WGS) entry which is preliminary data.</text>
</comment>
<dbReference type="EMBL" id="JH711576">
    <property type="protein sequence ID" value="EIW83531.1"/>
    <property type="molecule type" value="Genomic_DNA"/>
</dbReference>
<evidence type="ECO:0000256" key="1">
    <source>
        <dbReference type="ARBA" id="ARBA00000822"/>
    </source>
</evidence>
<dbReference type="KEGG" id="cput:CONPUDRAFT_52820"/>
<dbReference type="InterPro" id="IPR029070">
    <property type="entry name" value="Chitinase_insertion_sf"/>
</dbReference>
<evidence type="ECO:0000313" key="11">
    <source>
        <dbReference type="Proteomes" id="UP000053558"/>
    </source>
</evidence>
<dbReference type="Proteomes" id="UP000053558">
    <property type="component" value="Unassembled WGS sequence"/>
</dbReference>
<dbReference type="PROSITE" id="PS01095">
    <property type="entry name" value="GH18_1"/>
    <property type="match status" value="1"/>
</dbReference>
<keyword evidence="2 7" id="KW-0378">Hydrolase</keyword>
<organism evidence="10 11">
    <name type="scientific">Coniophora puteana (strain RWD-64-598)</name>
    <name type="common">Brown rot fungus</name>
    <dbReference type="NCBI Taxonomy" id="741705"/>
    <lineage>
        <taxon>Eukaryota</taxon>
        <taxon>Fungi</taxon>
        <taxon>Dikarya</taxon>
        <taxon>Basidiomycota</taxon>
        <taxon>Agaricomycotina</taxon>
        <taxon>Agaricomycetes</taxon>
        <taxon>Agaricomycetidae</taxon>
        <taxon>Boletales</taxon>
        <taxon>Coniophorineae</taxon>
        <taxon>Coniophoraceae</taxon>
        <taxon>Coniophora</taxon>
    </lineage>
</organism>
<dbReference type="SMART" id="SM00636">
    <property type="entry name" value="Glyco_18"/>
    <property type="match status" value="1"/>
</dbReference>
<evidence type="ECO:0000256" key="7">
    <source>
        <dbReference type="RuleBase" id="RU000489"/>
    </source>
</evidence>
<dbReference type="PROSITE" id="PS51910">
    <property type="entry name" value="GH18_2"/>
    <property type="match status" value="1"/>
</dbReference>
<dbReference type="SUPFAM" id="SSF51445">
    <property type="entry name" value="(Trans)glycosidases"/>
    <property type="match status" value="1"/>
</dbReference>
<comment type="catalytic activity">
    <reaction evidence="1">
        <text>Random endo-hydrolysis of N-acetyl-beta-D-glucosaminide (1-&gt;4)-beta-linkages in chitin and chitodextrins.</text>
        <dbReference type="EC" id="3.2.1.14"/>
    </reaction>
</comment>
<comment type="similarity">
    <text evidence="8">Belongs to the glycosyl hydrolase 18 family.</text>
</comment>
<proteinExistence type="inferred from homology"/>
<dbReference type="GO" id="GO:0006032">
    <property type="term" value="P:chitin catabolic process"/>
    <property type="evidence" value="ECO:0007669"/>
    <property type="project" value="UniProtKB-KW"/>
</dbReference>
<keyword evidence="4" id="KW-0119">Carbohydrate metabolism</keyword>
<dbReference type="GeneID" id="19207537"/>